<dbReference type="Proteomes" id="UP001388673">
    <property type="component" value="Unassembled WGS sequence"/>
</dbReference>
<reference evidence="5 6" key="1">
    <citation type="journal article" date="2024" name="bioRxiv">
        <title>Comparative genomics of Cryptococcus and Kwoniella reveals pathogenesis evolution and contrasting karyotype dynamics via intercentromeric recombination or chromosome fusion.</title>
        <authorList>
            <person name="Coelho M.A."/>
            <person name="David-Palma M."/>
            <person name="Shea T."/>
            <person name="Bowers K."/>
            <person name="McGinley-Smith S."/>
            <person name="Mohammad A.W."/>
            <person name="Gnirke A."/>
            <person name="Yurkov A.M."/>
            <person name="Nowrousian M."/>
            <person name="Sun S."/>
            <person name="Cuomo C.A."/>
            <person name="Heitman J."/>
        </authorList>
    </citation>
    <scope>NUCLEOTIDE SEQUENCE [LARGE SCALE GENOMIC DNA]</scope>
    <source>
        <strain evidence="5 6">CBS 13917</strain>
    </source>
</reference>
<dbReference type="Gene3D" id="3.30.1320.10">
    <property type="match status" value="1"/>
</dbReference>
<dbReference type="GeneID" id="92183477"/>
<dbReference type="PANTHER" id="PTHR12919:SF20">
    <property type="entry name" value="SMALL RIBOSOMAL SUBUNIT PROTEIN BS16M"/>
    <property type="match status" value="1"/>
</dbReference>
<keyword evidence="3" id="KW-0687">Ribonucleoprotein</keyword>
<dbReference type="GO" id="GO:0005763">
    <property type="term" value="C:mitochondrial small ribosomal subunit"/>
    <property type="evidence" value="ECO:0007669"/>
    <property type="project" value="TreeGrafter"/>
</dbReference>
<dbReference type="Pfam" id="PF00886">
    <property type="entry name" value="Ribosomal_S16"/>
    <property type="match status" value="1"/>
</dbReference>
<keyword evidence="2 5" id="KW-0689">Ribosomal protein</keyword>
<dbReference type="HAMAP" id="MF_00385">
    <property type="entry name" value="Ribosomal_bS16"/>
    <property type="match status" value="1"/>
</dbReference>
<protein>
    <submittedName>
        <fullName evidence="5">Ribosomal protein S16</fullName>
    </submittedName>
</protein>
<proteinExistence type="inferred from homology"/>
<evidence type="ECO:0000256" key="4">
    <source>
        <dbReference type="SAM" id="MobiDB-lite"/>
    </source>
</evidence>
<sequence length="153" mass="16676">MPVRIRLARHGHRKSPVYHIVAINSRRPREGKPLELLGIYDPIPRVRVDDPIIGGGGIPPPAANVFGSDPSLVRKEKKIEWNVERIKWWLGVGAEPTRTVVKLLERGGVLTTPHKWQHPWSPAPSSEQSPSSTSGSVETAAGETTGFAGKTAS</sequence>
<dbReference type="KEGG" id="kne:92183477"/>
<comment type="caution">
    <text evidence="5">The sequence shown here is derived from an EMBL/GenBank/DDBJ whole genome shotgun (WGS) entry which is preliminary data.</text>
</comment>
<accession>A0AAW0YUK9</accession>
<organism evidence="5 6">
    <name type="scientific">Kwoniella newhampshirensis</name>
    <dbReference type="NCBI Taxonomy" id="1651941"/>
    <lineage>
        <taxon>Eukaryota</taxon>
        <taxon>Fungi</taxon>
        <taxon>Dikarya</taxon>
        <taxon>Basidiomycota</taxon>
        <taxon>Agaricomycotina</taxon>
        <taxon>Tremellomycetes</taxon>
        <taxon>Tremellales</taxon>
        <taxon>Cryptococcaceae</taxon>
        <taxon>Kwoniella</taxon>
    </lineage>
</organism>
<dbReference type="RefSeq" id="XP_066800314.1">
    <property type="nucleotide sequence ID" value="XM_066949306.1"/>
</dbReference>
<evidence type="ECO:0000313" key="6">
    <source>
        <dbReference type="Proteomes" id="UP001388673"/>
    </source>
</evidence>
<name>A0AAW0YUK9_9TREE</name>
<dbReference type="AlphaFoldDB" id="A0AAW0YUK9"/>
<comment type="similarity">
    <text evidence="1">Belongs to the bacterial ribosomal protein bS16 family.</text>
</comment>
<keyword evidence="6" id="KW-1185">Reference proteome</keyword>
<dbReference type="GO" id="GO:0003735">
    <property type="term" value="F:structural constituent of ribosome"/>
    <property type="evidence" value="ECO:0007669"/>
    <property type="project" value="InterPro"/>
</dbReference>
<dbReference type="PANTHER" id="PTHR12919">
    <property type="entry name" value="30S RIBOSOMAL PROTEIN S16"/>
    <property type="match status" value="1"/>
</dbReference>
<gene>
    <name evidence="5" type="ORF">IAR55_006219</name>
</gene>
<dbReference type="InterPro" id="IPR000307">
    <property type="entry name" value="Ribosomal_bS16"/>
</dbReference>
<evidence type="ECO:0000256" key="2">
    <source>
        <dbReference type="ARBA" id="ARBA00022980"/>
    </source>
</evidence>
<feature type="compositionally biased region" description="Low complexity" evidence="4">
    <location>
        <begin position="119"/>
        <end position="136"/>
    </location>
</feature>
<dbReference type="EMBL" id="JBCAWK010000012">
    <property type="protein sequence ID" value="KAK8845506.1"/>
    <property type="molecule type" value="Genomic_DNA"/>
</dbReference>
<dbReference type="GO" id="GO:0032543">
    <property type="term" value="P:mitochondrial translation"/>
    <property type="evidence" value="ECO:0007669"/>
    <property type="project" value="TreeGrafter"/>
</dbReference>
<evidence type="ECO:0000256" key="3">
    <source>
        <dbReference type="ARBA" id="ARBA00023274"/>
    </source>
</evidence>
<dbReference type="NCBIfam" id="TIGR00002">
    <property type="entry name" value="S16"/>
    <property type="match status" value="1"/>
</dbReference>
<evidence type="ECO:0000256" key="1">
    <source>
        <dbReference type="ARBA" id="ARBA00006668"/>
    </source>
</evidence>
<feature type="region of interest" description="Disordered" evidence="4">
    <location>
        <begin position="112"/>
        <end position="153"/>
    </location>
</feature>
<evidence type="ECO:0000313" key="5">
    <source>
        <dbReference type="EMBL" id="KAK8845506.1"/>
    </source>
</evidence>
<dbReference type="SUPFAM" id="SSF54565">
    <property type="entry name" value="Ribosomal protein S16"/>
    <property type="match status" value="1"/>
</dbReference>
<dbReference type="InterPro" id="IPR023803">
    <property type="entry name" value="Ribosomal_bS16_dom_sf"/>
</dbReference>